<evidence type="ECO:0000313" key="1">
    <source>
        <dbReference type="EMBL" id="GAH48878.1"/>
    </source>
</evidence>
<organism evidence="1">
    <name type="scientific">marine sediment metagenome</name>
    <dbReference type="NCBI Taxonomy" id="412755"/>
    <lineage>
        <taxon>unclassified sequences</taxon>
        <taxon>metagenomes</taxon>
        <taxon>ecological metagenomes</taxon>
    </lineage>
</organism>
<reference evidence="1" key="1">
    <citation type="journal article" date="2014" name="Front. Microbiol.">
        <title>High frequency of phylogenetically diverse reductive dehalogenase-homologous genes in deep subseafloor sedimentary metagenomes.</title>
        <authorList>
            <person name="Kawai M."/>
            <person name="Futagami T."/>
            <person name="Toyoda A."/>
            <person name="Takaki Y."/>
            <person name="Nishi S."/>
            <person name="Hori S."/>
            <person name="Arai W."/>
            <person name="Tsubouchi T."/>
            <person name="Morono Y."/>
            <person name="Uchiyama I."/>
            <person name="Ito T."/>
            <person name="Fujiyama A."/>
            <person name="Inagaki F."/>
            <person name="Takami H."/>
        </authorList>
    </citation>
    <scope>NUCLEOTIDE SEQUENCE</scope>
    <source>
        <strain evidence="1">Expedition CK06-06</strain>
    </source>
</reference>
<dbReference type="PANTHER" id="PTHR39550:SF1">
    <property type="entry name" value="SLL0658 PROTEIN"/>
    <property type="match status" value="1"/>
</dbReference>
<comment type="caution">
    <text evidence="1">The sequence shown here is derived from an EMBL/GenBank/DDBJ whole genome shotgun (WGS) entry which is preliminary data.</text>
</comment>
<gene>
    <name evidence="1" type="ORF">S03H2_35506</name>
</gene>
<sequence length="170" mass="19196">MSNIVSNSTPLIYLAKTNKLGLLKIIYNEVFISEEVKKEVVNEGKRLKKLDANLVEKEINEGRIKVKKVSSLIEVPIELDKGEASTITLAKKLGIKEVLIDEDSARTAAKMLGLIPRGTLFILLKALKLNKIDFDEFLKVLDDLLKEGFRLREEVYLKVIKEAKRISQSS</sequence>
<proteinExistence type="predicted"/>
<evidence type="ECO:0008006" key="2">
    <source>
        <dbReference type="Google" id="ProtNLM"/>
    </source>
</evidence>
<dbReference type="AlphaFoldDB" id="X1HUA7"/>
<accession>X1HUA7</accession>
<dbReference type="InterPro" id="IPR021799">
    <property type="entry name" value="PIN-like_prokaryotic"/>
</dbReference>
<dbReference type="Pfam" id="PF11848">
    <property type="entry name" value="DUF3368"/>
    <property type="match status" value="1"/>
</dbReference>
<protein>
    <recommendedName>
        <fullName evidence="2">DUF3368 domain-containing protein</fullName>
    </recommendedName>
</protein>
<dbReference type="EMBL" id="BARU01021726">
    <property type="protein sequence ID" value="GAH48878.1"/>
    <property type="molecule type" value="Genomic_DNA"/>
</dbReference>
<dbReference type="PANTHER" id="PTHR39550">
    <property type="entry name" value="SLL0658 PROTEIN"/>
    <property type="match status" value="1"/>
</dbReference>
<name>X1HUA7_9ZZZZ</name>